<dbReference type="EnsemblPlants" id="PGSC0003DMT400032960">
    <property type="protein sequence ID" value="PGSC0003DMT400032960"/>
    <property type="gene ID" value="PGSC0003DMG400012660"/>
</dbReference>
<evidence type="ECO:0000256" key="5">
    <source>
        <dbReference type="ARBA" id="ARBA00023163"/>
    </source>
</evidence>
<dbReference type="OrthoDB" id="1642657at2759"/>
<dbReference type="PaxDb" id="4113-PGSC0003DMT400032960"/>
<dbReference type="ExpressionAtlas" id="M1AYD6">
    <property type="expression patterns" value="baseline"/>
</dbReference>
<evidence type="ECO:0000256" key="4">
    <source>
        <dbReference type="ARBA" id="ARBA00023125"/>
    </source>
</evidence>
<dbReference type="SMART" id="SM00338">
    <property type="entry name" value="BRLZ"/>
    <property type="match status" value="2"/>
</dbReference>
<dbReference type="PANTHER" id="PTHR45967">
    <property type="entry name" value="G-BOX-BINDING FACTOR 3-RELATED"/>
    <property type="match status" value="1"/>
</dbReference>
<dbReference type="SMR" id="M1AYD6"/>
<feature type="region of interest" description="Disordered" evidence="7">
    <location>
        <begin position="83"/>
        <end position="154"/>
    </location>
</feature>
<dbReference type="CDD" id="cd14702">
    <property type="entry name" value="bZIP_plant_GBF1"/>
    <property type="match status" value="1"/>
</dbReference>
<feature type="compositionally biased region" description="Polar residues" evidence="7">
    <location>
        <begin position="120"/>
        <end position="133"/>
    </location>
</feature>
<accession>M1AYD6</accession>
<dbReference type="Pfam" id="PF07777">
    <property type="entry name" value="MFMR"/>
    <property type="match status" value="1"/>
</dbReference>
<dbReference type="InterPro" id="IPR046347">
    <property type="entry name" value="bZIP_sf"/>
</dbReference>
<dbReference type="eggNOG" id="ENOG502QVYY">
    <property type="taxonomic scope" value="Eukaryota"/>
</dbReference>
<evidence type="ECO:0000313" key="9">
    <source>
        <dbReference type="EnsemblPlants" id="PGSC0003DMT400032960"/>
    </source>
</evidence>
<dbReference type="Pfam" id="PF00170">
    <property type="entry name" value="bZIP_1"/>
    <property type="match status" value="2"/>
</dbReference>
<evidence type="ECO:0000259" key="8">
    <source>
        <dbReference type="PROSITE" id="PS50217"/>
    </source>
</evidence>
<dbReference type="PANTHER" id="PTHR45967:SF16">
    <property type="entry name" value="G-BOX-BINDING FACTOR 1-LIKE ISOFORM X1"/>
    <property type="match status" value="1"/>
</dbReference>
<feature type="region of interest" description="Disordered" evidence="7">
    <location>
        <begin position="239"/>
        <end position="263"/>
    </location>
</feature>
<evidence type="ECO:0000256" key="6">
    <source>
        <dbReference type="ARBA" id="ARBA00023242"/>
    </source>
</evidence>
<feature type="region of interest" description="Disordered" evidence="7">
    <location>
        <begin position="171"/>
        <end position="190"/>
    </location>
</feature>
<dbReference type="InterPro" id="IPR004827">
    <property type="entry name" value="bZIP"/>
</dbReference>
<dbReference type="GO" id="GO:0006355">
    <property type="term" value="P:regulation of DNA-templated transcription"/>
    <property type="evidence" value="ECO:0000318"/>
    <property type="project" value="GO_Central"/>
</dbReference>
<comment type="subcellular location">
    <subcellularLocation>
        <location evidence="1">Nucleus</location>
    </subcellularLocation>
</comment>
<dbReference type="PROSITE" id="PS00036">
    <property type="entry name" value="BZIP_BASIC"/>
    <property type="match status" value="1"/>
</dbReference>
<proteinExistence type="inferred from homology"/>
<keyword evidence="10" id="KW-1185">Reference proteome</keyword>
<protein>
    <submittedName>
        <fullName evidence="9">G-box binding protein</fullName>
    </submittedName>
</protein>
<dbReference type="SUPFAM" id="SSF57959">
    <property type="entry name" value="Leucine zipper domain"/>
    <property type="match status" value="1"/>
</dbReference>
<organism evidence="9 10">
    <name type="scientific">Solanum tuberosum</name>
    <name type="common">Potato</name>
    <dbReference type="NCBI Taxonomy" id="4113"/>
    <lineage>
        <taxon>Eukaryota</taxon>
        <taxon>Viridiplantae</taxon>
        <taxon>Streptophyta</taxon>
        <taxon>Embryophyta</taxon>
        <taxon>Tracheophyta</taxon>
        <taxon>Spermatophyta</taxon>
        <taxon>Magnoliopsida</taxon>
        <taxon>eudicotyledons</taxon>
        <taxon>Gunneridae</taxon>
        <taxon>Pentapetalae</taxon>
        <taxon>asterids</taxon>
        <taxon>lamiids</taxon>
        <taxon>Solanales</taxon>
        <taxon>Solanaceae</taxon>
        <taxon>Solanoideae</taxon>
        <taxon>Solaneae</taxon>
        <taxon>Solanum</taxon>
    </lineage>
</organism>
<evidence type="ECO:0000256" key="3">
    <source>
        <dbReference type="ARBA" id="ARBA00023015"/>
    </source>
</evidence>
<dbReference type="Gene3D" id="1.20.5.170">
    <property type="match status" value="1"/>
</dbReference>
<feature type="domain" description="BZIP" evidence="8">
    <location>
        <begin position="240"/>
        <end position="303"/>
    </location>
</feature>
<gene>
    <name evidence="9" type="primary">LOC102584143</name>
</gene>
<keyword evidence="5" id="KW-0804">Transcription</keyword>
<dbReference type="AlphaFoldDB" id="M1AYD6"/>
<dbReference type="STRING" id="4113.M1AYD6"/>
<feature type="compositionally biased region" description="Basic and acidic residues" evidence="7">
    <location>
        <begin position="249"/>
        <end position="263"/>
    </location>
</feature>
<dbReference type="Gramene" id="PGSC0003DMT400032960">
    <property type="protein sequence ID" value="PGSC0003DMT400032960"/>
    <property type="gene ID" value="PGSC0003DMG400012660"/>
</dbReference>
<comment type="similarity">
    <text evidence="2">Belongs to the bZIP family.</text>
</comment>
<dbReference type="PROSITE" id="PS50217">
    <property type="entry name" value="BZIP"/>
    <property type="match status" value="1"/>
</dbReference>
<keyword evidence="3" id="KW-0805">Transcription regulation</keyword>
<evidence type="ECO:0000256" key="2">
    <source>
        <dbReference type="ARBA" id="ARBA00007163"/>
    </source>
</evidence>
<dbReference type="GO" id="GO:0000976">
    <property type="term" value="F:transcription cis-regulatory region binding"/>
    <property type="evidence" value="ECO:0007669"/>
    <property type="project" value="UniProtKB-ARBA"/>
</dbReference>
<dbReference type="FunCoup" id="M1AYD6">
    <property type="interactions" value="130"/>
</dbReference>
<dbReference type="InParanoid" id="M1AYD6"/>
<dbReference type="GO" id="GO:0003700">
    <property type="term" value="F:DNA-binding transcription factor activity"/>
    <property type="evidence" value="ECO:0007669"/>
    <property type="project" value="InterPro"/>
</dbReference>
<dbReference type="GO" id="GO:0043565">
    <property type="term" value="F:sequence-specific DNA binding"/>
    <property type="evidence" value="ECO:0000318"/>
    <property type="project" value="GO_Central"/>
</dbReference>
<reference evidence="10" key="1">
    <citation type="journal article" date="2011" name="Nature">
        <title>Genome sequence and analysis of the tuber crop potato.</title>
        <authorList>
            <consortium name="The Potato Genome Sequencing Consortium"/>
        </authorList>
    </citation>
    <scope>NUCLEOTIDE SEQUENCE [LARGE SCALE GENOMIC DNA]</scope>
    <source>
        <strain evidence="10">cv. DM1-3 516 R44</strain>
    </source>
</reference>
<feature type="compositionally biased region" description="Polar residues" evidence="7">
    <location>
        <begin position="171"/>
        <end position="185"/>
    </location>
</feature>
<dbReference type="InterPro" id="IPR012900">
    <property type="entry name" value="MFMR"/>
</dbReference>
<dbReference type="FunFam" id="1.20.5.170:FF:000063">
    <property type="entry name" value="G-box binding factor 3"/>
    <property type="match status" value="1"/>
</dbReference>
<dbReference type="GO" id="GO:0005634">
    <property type="term" value="C:nucleus"/>
    <property type="evidence" value="ECO:0000318"/>
    <property type="project" value="GO_Central"/>
</dbReference>
<keyword evidence="6" id="KW-0539">Nucleus</keyword>
<name>M1AYD6_SOLTU</name>
<keyword evidence="4" id="KW-0238">DNA-binding</keyword>
<sequence length="400" mass="43801">MFDQETPTAPSYPDWSSSMQAYYSAGATPPFFASPVASPAPHPYMWGGQHPLMPPYGTPVPYPALYPPAGVYAHPNIATPAPNIALANPESNGKGPEGKDRNSSKKLKVCSGGKAGDNGKVTSGSGNDGATQSDESRSEGTSDTNDENDNNEFAANKKGSFDQMLADGASAQNNPAKENHPTSIHGNPVTVPATNLNIGMDVWNASAAGPGAIKLQPNATGPVIGHEGRMNDQWIQEERELKRQKRKQSNRESARRSRLRKQAECEELQRRVEALSHENHSLKDELQRLSEECEKLTSENNSIKAECEELQRRVEALSHENHSLKDELQRLSEECEKLTSENNSIKVLYTFISIPLNFTLRGGPMVWAWDFHVGGLKFETPCQRKQGVCLLGRARRTGLA</sequence>
<evidence type="ECO:0000256" key="1">
    <source>
        <dbReference type="ARBA" id="ARBA00004123"/>
    </source>
</evidence>
<reference evidence="9" key="2">
    <citation type="submission" date="2015-06" db="UniProtKB">
        <authorList>
            <consortium name="EnsemblPlants"/>
        </authorList>
    </citation>
    <scope>IDENTIFICATION</scope>
    <source>
        <strain evidence="9">DM1-3 516 R44</strain>
    </source>
</reference>
<dbReference type="Proteomes" id="UP000011115">
    <property type="component" value="Unassembled WGS sequence"/>
</dbReference>
<evidence type="ECO:0000313" key="10">
    <source>
        <dbReference type="Proteomes" id="UP000011115"/>
    </source>
</evidence>
<evidence type="ECO:0000256" key="7">
    <source>
        <dbReference type="SAM" id="MobiDB-lite"/>
    </source>
</evidence>
<dbReference type="InterPro" id="IPR045314">
    <property type="entry name" value="bZIP_plant_GBF1"/>
</dbReference>
<dbReference type="InterPro" id="IPR044827">
    <property type="entry name" value="GBF-like"/>
</dbReference>
<dbReference type="GO" id="GO:0005737">
    <property type="term" value="C:cytoplasm"/>
    <property type="evidence" value="ECO:0007669"/>
    <property type="project" value="UniProtKB-ARBA"/>
</dbReference>